<evidence type="ECO:0000256" key="5">
    <source>
        <dbReference type="ARBA" id="ARBA00022989"/>
    </source>
</evidence>
<keyword evidence="4 8" id="KW-0812">Transmembrane</keyword>
<gene>
    <name evidence="10" type="ORF">METZ01_LOCUS438054</name>
</gene>
<dbReference type="InterPro" id="IPR003010">
    <property type="entry name" value="C-N_Hydrolase"/>
</dbReference>
<accession>A0A382YQ58</accession>
<evidence type="ECO:0000256" key="3">
    <source>
        <dbReference type="ARBA" id="ARBA00022679"/>
    </source>
</evidence>
<evidence type="ECO:0000256" key="4">
    <source>
        <dbReference type="ARBA" id="ARBA00022692"/>
    </source>
</evidence>
<feature type="transmembrane region" description="Helical" evidence="8">
    <location>
        <begin position="105"/>
        <end position="123"/>
    </location>
</feature>
<keyword evidence="6 8" id="KW-0472">Membrane</keyword>
<dbReference type="PROSITE" id="PS50263">
    <property type="entry name" value="CN_HYDROLASE"/>
    <property type="match status" value="1"/>
</dbReference>
<dbReference type="SUPFAM" id="SSF56317">
    <property type="entry name" value="Carbon-nitrogen hydrolase"/>
    <property type="match status" value="1"/>
</dbReference>
<keyword evidence="7" id="KW-0012">Acyltransferase</keyword>
<name>A0A382YQ58_9ZZZZ</name>
<dbReference type="GO" id="GO:0016410">
    <property type="term" value="F:N-acyltransferase activity"/>
    <property type="evidence" value="ECO:0007669"/>
    <property type="project" value="InterPro"/>
</dbReference>
<comment type="subcellular location">
    <subcellularLocation>
        <location evidence="1">Cell membrane</location>
        <topology evidence="1">Multi-pass membrane protein</topology>
    </subcellularLocation>
</comment>
<evidence type="ECO:0000256" key="8">
    <source>
        <dbReference type="SAM" id="Phobius"/>
    </source>
</evidence>
<feature type="domain" description="CN hydrolase" evidence="9">
    <location>
        <begin position="1"/>
        <end position="92"/>
    </location>
</feature>
<evidence type="ECO:0000256" key="7">
    <source>
        <dbReference type="ARBA" id="ARBA00023315"/>
    </source>
</evidence>
<dbReference type="Pfam" id="PF00795">
    <property type="entry name" value="CN_hydrolase"/>
    <property type="match status" value="1"/>
</dbReference>
<dbReference type="PANTHER" id="PTHR38686:SF1">
    <property type="entry name" value="APOLIPOPROTEIN N-ACYLTRANSFERASE"/>
    <property type="match status" value="1"/>
</dbReference>
<protein>
    <recommendedName>
        <fullName evidence="9">CN hydrolase domain-containing protein</fullName>
    </recommendedName>
</protein>
<dbReference type="InterPro" id="IPR004563">
    <property type="entry name" value="Apolipo_AcylTrfase"/>
</dbReference>
<dbReference type="GO" id="GO:0005886">
    <property type="term" value="C:plasma membrane"/>
    <property type="evidence" value="ECO:0007669"/>
    <property type="project" value="UniProtKB-SubCell"/>
</dbReference>
<dbReference type="EMBL" id="UINC01177513">
    <property type="protein sequence ID" value="SVD85200.1"/>
    <property type="molecule type" value="Genomic_DNA"/>
</dbReference>
<sequence length="126" mass="14299">MVCFESTIPTLSREFVRRGAEILIFVVNDGWYEHPPEPQQHAKQAIFRAIENRRPVVRSTNTGISTIIEPSGNITNSIPLNERGVIKSQILPINGLTFYTKYGDIFAQLNIVISIIFILGIFIRKK</sequence>
<evidence type="ECO:0000259" key="9">
    <source>
        <dbReference type="PROSITE" id="PS50263"/>
    </source>
</evidence>
<dbReference type="Gene3D" id="3.60.110.10">
    <property type="entry name" value="Carbon-nitrogen hydrolase"/>
    <property type="match status" value="1"/>
</dbReference>
<dbReference type="InterPro" id="IPR036526">
    <property type="entry name" value="C-N_Hydrolase_sf"/>
</dbReference>
<keyword evidence="3" id="KW-0808">Transferase</keyword>
<keyword evidence="2" id="KW-1003">Cell membrane</keyword>
<evidence type="ECO:0000256" key="6">
    <source>
        <dbReference type="ARBA" id="ARBA00023136"/>
    </source>
</evidence>
<evidence type="ECO:0000256" key="2">
    <source>
        <dbReference type="ARBA" id="ARBA00022475"/>
    </source>
</evidence>
<reference evidence="10" key="1">
    <citation type="submission" date="2018-05" db="EMBL/GenBank/DDBJ databases">
        <authorList>
            <person name="Lanie J.A."/>
            <person name="Ng W.-L."/>
            <person name="Kazmierczak K.M."/>
            <person name="Andrzejewski T.M."/>
            <person name="Davidsen T.M."/>
            <person name="Wayne K.J."/>
            <person name="Tettelin H."/>
            <person name="Glass J.I."/>
            <person name="Rusch D."/>
            <person name="Podicherti R."/>
            <person name="Tsui H.-C.T."/>
            <person name="Winkler M.E."/>
        </authorList>
    </citation>
    <scope>NUCLEOTIDE SEQUENCE</scope>
</reference>
<keyword evidence="5 8" id="KW-1133">Transmembrane helix</keyword>
<evidence type="ECO:0000256" key="1">
    <source>
        <dbReference type="ARBA" id="ARBA00004651"/>
    </source>
</evidence>
<evidence type="ECO:0000313" key="10">
    <source>
        <dbReference type="EMBL" id="SVD85200.1"/>
    </source>
</evidence>
<organism evidence="10">
    <name type="scientific">marine metagenome</name>
    <dbReference type="NCBI Taxonomy" id="408172"/>
    <lineage>
        <taxon>unclassified sequences</taxon>
        <taxon>metagenomes</taxon>
        <taxon>ecological metagenomes</taxon>
    </lineage>
</organism>
<dbReference type="PANTHER" id="PTHR38686">
    <property type="entry name" value="APOLIPOPROTEIN N-ACYLTRANSFERASE"/>
    <property type="match status" value="1"/>
</dbReference>
<dbReference type="GO" id="GO:0042158">
    <property type="term" value="P:lipoprotein biosynthetic process"/>
    <property type="evidence" value="ECO:0007669"/>
    <property type="project" value="InterPro"/>
</dbReference>
<dbReference type="AlphaFoldDB" id="A0A382YQ58"/>
<proteinExistence type="predicted"/>